<dbReference type="AlphaFoldDB" id="A0A081C793"/>
<evidence type="ECO:0000313" key="2">
    <source>
        <dbReference type="EMBL" id="GAK60448.1"/>
    </source>
</evidence>
<organism evidence="2">
    <name type="scientific">Vecturithrix granuli</name>
    <dbReference type="NCBI Taxonomy" id="1499967"/>
    <lineage>
        <taxon>Bacteria</taxon>
        <taxon>Candidatus Moduliflexota</taxon>
        <taxon>Candidatus Vecturitrichia</taxon>
        <taxon>Candidatus Vecturitrichales</taxon>
        <taxon>Candidatus Vecturitrichaceae</taxon>
        <taxon>Candidatus Vecturithrix</taxon>
    </lineage>
</organism>
<dbReference type="Proteomes" id="UP000030661">
    <property type="component" value="Unassembled WGS sequence"/>
</dbReference>
<name>A0A081C793_VECG1</name>
<keyword evidence="3" id="KW-1185">Reference proteome</keyword>
<proteinExistence type="predicted"/>
<evidence type="ECO:0000313" key="3">
    <source>
        <dbReference type="Proteomes" id="UP000030661"/>
    </source>
</evidence>
<dbReference type="Gene3D" id="1.25.40.20">
    <property type="entry name" value="Ankyrin repeat-containing domain"/>
    <property type="match status" value="1"/>
</dbReference>
<dbReference type="InterPro" id="IPR013545">
    <property type="entry name" value="T2SS_protein-GspG_C"/>
</dbReference>
<gene>
    <name evidence="2" type="ORF">U27_00345</name>
</gene>
<sequence length="976" mass="108319">MESNSRRTIVICIVLFMVLSVPFIGETQENQELSFSKLSGLPEVNTPEELLPGGAIAYLRANNIQTLMVNLDSLITSFVPEKVLPPELQPFLSNPQPVIAFLTSQAFGQPIEVSQLSSMFGIALDRPVSVALYPMPPEKGLVISLPISNPEVLANTLQNILTPETVEQGSIGNVTYYRVTTWNLEPLREIYLMATNTTAFLCASLETAQMLVNSANMGVMASEPIISKSIAKYADRDLTLVVSPGMLKAQLPFFKQQLEMAIVPAFGALRERIAEIPPTERLMIDARLRVQFGIDGLAQLVNFVEAYSTGISKVLLDKGFQFLTNLNGLALAMNIEETLQTLALTLYSLDVQPQQFPTVLPLPEIKQAINKLPGKKTTIMAVGQTPEAQSSPLFTAILNAIEQELQNKGLPMEGFLAYKSYYLAKQPCASLESRVPWTLRTIVATAEKMDFSQFATFWELLKATMDRLAAGPLFLPVTLMPAMTDDVIAQYFTEKAEIINQNAQRYQEMRQQLPFQQPFFTASGRFFQDDAGENLKELVFENIYTTRRGYFGYQQHELVNRKILFQKTLPEYEVLYEANADMTYLETLFNAEEIPVPAAVETLLDQVPADASALSLFRTLYFVEDLLRVMTEVEILLHRELDDFLIEVQKIVDASGGDELETKLIEAGLDVPLFLAAIHLDESGKVYGMLPGGLHYPRPQAMPVIASWFTDFLAKTSEIGGSVSFMASQPEELELSSVQSTEALALLVKTVVNNFYSMYMTSPEGMELLMTQFAHPEDLQNLSEEEIFVNPIWKGLQDAGLPFLKTQVSRQNQTKVDMRAIGTALGSYLVDFDFFPMHSELTSLWNVELPYEYYGGAYTDGWDMPFNYVSNISGSQYLLISYGKDNAPGSSTGSEFDEDIIYMDGTFVSPKVDVDTLNRTLISAVHENAIGMVEALLQIGVDPNAKDEAGQSALAIATDLGFNEIVEILNNAGAAQ</sequence>
<reference evidence="2" key="1">
    <citation type="journal article" date="2015" name="PeerJ">
        <title>First genomic representation of candidate bacterial phylum KSB3 points to enhanced environmental sensing as a trigger of wastewater bulking.</title>
        <authorList>
            <person name="Sekiguchi Y."/>
            <person name="Ohashi A."/>
            <person name="Parks D.H."/>
            <person name="Yamauchi T."/>
            <person name="Tyson G.W."/>
            <person name="Hugenholtz P."/>
        </authorList>
    </citation>
    <scope>NUCLEOTIDE SEQUENCE [LARGE SCALE GENOMIC DNA]</scope>
</reference>
<protein>
    <submittedName>
        <fullName evidence="2">Type II secretion system protein G</fullName>
    </submittedName>
</protein>
<dbReference type="EMBL" id="DF820473">
    <property type="protein sequence ID" value="GAK60448.1"/>
    <property type="molecule type" value="Genomic_DNA"/>
</dbReference>
<dbReference type="SUPFAM" id="SSF48403">
    <property type="entry name" value="Ankyrin repeat"/>
    <property type="match status" value="1"/>
</dbReference>
<feature type="domain" description="Type II secretion system protein GspG C-terminal" evidence="1">
    <location>
        <begin position="807"/>
        <end position="892"/>
    </location>
</feature>
<dbReference type="Pfam" id="PF08334">
    <property type="entry name" value="T2SSG"/>
    <property type="match status" value="1"/>
</dbReference>
<dbReference type="InterPro" id="IPR036770">
    <property type="entry name" value="Ankyrin_rpt-contain_sf"/>
</dbReference>
<dbReference type="HOGENOM" id="CLU_304350_0_0_0"/>
<evidence type="ECO:0000259" key="1">
    <source>
        <dbReference type="Pfam" id="PF08334"/>
    </source>
</evidence>
<dbReference type="STRING" id="1499967.U27_00345"/>
<dbReference type="InterPro" id="IPR045584">
    <property type="entry name" value="Pilin-like"/>
</dbReference>
<dbReference type="SUPFAM" id="SSF54523">
    <property type="entry name" value="Pili subunits"/>
    <property type="match status" value="1"/>
</dbReference>
<dbReference type="Gene3D" id="3.30.700.10">
    <property type="entry name" value="Glycoprotein, Type 4 Pilin"/>
    <property type="match status" value="1"/>
</dbReference>
<accession>A0A081C793</accession>